<dbReference type="InterPro" id="IPR004881">
    <property type="entry name" value="Ribosome_biogen_GTPase_RsgA"/>
</dbReference>
<dbReference type="NCBIfam" id="TIGR00157">
    <property type="entry name" value="ribosome small subunit-dependent GTPase A"/>
    <property type="match status" value="1"/>
</dbReference>
<keyword evidence="1" id="KW-0547">Nucleotide-binding</keyword>
<dbReference type="Gene3D" id="3.40.50.300">
    <property type="entry name" value="P-loop containing nucleotide triphosphate hydrolases"/>
    <property type="match status" value="1"/>
</dbReference>
<dbReference type="SUPFAM" id="SSF50249">
    <property type="entry name" value="Nucleic acid-binding proteins"/>
    <property type="match status" value="1"/>
</dbReference>
<dbReference type="Gene3D" id="2.40.50.140">
    <property type="entry name" value="Nucleic acid-binding proteins"/>
    <property type="match status" value="1"/>
</dbReference>
<dbReference type="Pfam" id="PF03193">
    <property type="entry name" value="RsgA_GTPase"/>
    <property type="match status" value="1"/>
</dbReference>
<dbReference type="PROSITE" id="PS50936">
    <property type="entry name" value="ENGC_GTPASE"/>
    <property type="match status" value="1"/>
</dbReference>
<feature type="domain" description="CP-type G" evidence="4">
    <location>
        <begin position="98"/>
        <end position="259"/>
    </location>
</feature>
<reference evidence="5" key="1">
    <citation type="submission" date="2016-10" db="EMBL/GenBank/DDBJ databases">
        <authorList>
            <person name="de Groot N.N."/>
        </authorList>
    </citation>
    <scope>NUCLEOTIDE SEQUENCE</scope>
</reference>
<dbReference type="NCBIfam" id="NF008931">
    <property type="entry name" value="PRK12288.1"/>
    <property type="match status" value="1"/>
</dbReference>
<dbReference type="Gene3D" id="1.10.40.50">
    <property type="entry name" value="Probable gtpase engc, domain 3"/>
    <property type="match status" value="1"/>
</dbReference>
<dbReference type="AlphaFoldDB" id="A0A1W1DG38"/>
<dbReference type="GO" id="GO:0003924">
    <property type="term" value="F:GTPase activity"/>
    <property type="evidence" value="ECO:0007669"/>
    <property type="project" value="InterPro"/>
</dbReference>
<dbReference type="CDD" id="cd01854">
    <property type="entry name" value="YjeQ_EngC"/>
    <property type="match status" value="1"/>
</dbReference>
<evidence type="ECO:0000256" key="1">
    <source>
        <dbReference type="ARBA" id="ARBA00022741"/>
    </source>
</evidence>
<organism evidence="5">
    <name type="scientific">hydrothermal vent metagenome</name>
    <dbReference type="NCBI Taxonomy" id="652676"/>
    <lineage>
        <taxon>unclassified sequences</taxon>
        <taxon>metagenomes</taxon>
        <taxon>ecological metagenomes</taxon>
    </lineage>
</organism>
<name>A0A1W1DG38_9ZZZZ</name>
<evidence type="ECO:0000313" key="5">
    <source>
        <dbReference type="EMBL" id="SFV80255.1"/>
    </source>
</evidence>
<sequence>MSLTRRQKWRIEKIQAERIARANKASDNSEDLLDNAGEAQTGLVITRYGQHLLVEAESGELYQCTGRRNIELSVAGDQVIFQIIGNDEGVVTALLERDNLLRRSQKVIAANIDQLWLVVAIEPHYQFELIDRYLVVAENAELPINIVVNKIELSQKMDQIKYDFSMYESAGYSVHYLSVEEQTNIAELKALLNDKTHIFLGQSGVGKSSLINELIPDLNLRVNEISTKSKLGKHTTTNTTLYHIPSGGDLIDSPGIREFQLDDLTDKEILSGFREFKPFIGQCKFRNCAHINEPNCAIKQAVESGEIHIQRYQNYLNLIS</sequence>
<dbReference type="PANTHER" id="PTHR32120:SF11">
    <property type="entry name" value="SMALL RIBOSOMAL SUBUNIT BIOGENESIS GTPASE RSGA 1, MITOCHONDRIAL-RELATED"/>
    <property type="match status" value="1"/>
</dbReference>
<dbReference type="InterPro" id="IPR012340">
    <property type="entry name" value="NA-bd_OB-fold"/>
</dbReference>
<evidence type="ECO:0000259" key="3">
    <source>
        <dbReference type="PROSITE" id="PS50936"/>
    </source>
</evidence>
<accession>A0A1W1DG38</accession>
<dbReference type="SUPFAM" id="SSF52540">
    <property type="entry name" value="P-loop containing nucleoside triphosphate hydrolases"/>
    <property type="match status" value="1"/>
</dbReference>
<dbReference type="InterPro" id="IPR010914">
    <property type="entry name" value="RsgA_GTPase_dom"/>
</dbReference>
<dbReference type="PANTHER" id="PTHR32120">
    <property type="entry name" value="SMALL RIBOSOMAL SUBUNIT BIOGENESIS GTPASE RSGA"/>
    <property type="match status" value="1"/>
</dbReference>
<keyword evidence="2" id="KW-0342">GTP-binding</keyword>
<dbReference type="InterPro" id="IPR030378">
    <property type="entry name" value="G_CP_dom"/>
</dbReference>
<dbReference type="GO" id="GO:0005525">
    <property type="term" value="F:GTP binding"/>
    <property type="evidence" value="ECO:0007669"/>
    <property type="project" value="UniProtKB-KW"/>
</dbReference>
<feature type="domain" description="EngC GTPase" evidence="3">
    <location>
        <begin position="110"/>
        <end position="257"/>
    </location>
</feature>
<protein>
    <submittedName>
        <fullName evidence="5">Ribosome small subunit-stimulated GTPase EngC</fullName>
    </submittedName>
</protein>
<dbReference type="EMBL" id="FPHU01000060">
    <property type="protein sequence ID" value="SFV80255.1"/>
    <property type="molecule type" value="Genomic_DNA"/>
</dbReference>
<evidence type="ECO:0000259" key="4">
    <source>
        <dbReference type="PROSITE" id="PS51721"/>
    </source>
</evidence>
<dbReference type="PROSITE" id="PS51721">
    <property type="entry name" value="G_CP"/>
    <property type="match status" value="1"/>
</dbReference>
<dbReference type="HAMAP" id="MF_01820">
    <property type="entry name" value="GTPase_RsgA"/>
    <property type="match status" value="1"/>
</dbReference>
<dbReference type="InterPro" id="IPR027417">
    <property type="entry name" value="P-loop_NTPase"/>
</dbReference>
<evidence type="ECO:0000256" key="2">
    <source>
        <dbReference type="ARBA" id="ARBA00023134"/>
    </source>
</evidence>
<gene>
    <name evidence="5" type="ORF">MNB_SUP05-13-294</name>
</gene>
<proteinExistence type="inferred from homology"/>